<evidence type="ECO:0000256" key="3">
    <source>
        <dbReference type="ARBA" id="ARBA00022692"/>
    </source>
</evidence>
<feature type="domain" description="ABC transporter" evidence="12">
    <location>
        <begin position="698"/>
        <end position="960"/>
    </location>
</feature>
<evidence type="ECO:0000256" key="9">
    <source>
        <dbReference type="ARBA" id="ARBA00023180"/>
    </source>
</evidence>
<dbReference type="InterPro" id="IPR050173">
    <property type="entry name" value="ABC_transporter_C-like"/>
</dbReference>
<evidence type="ECO:0000313" key="15">
    <source>
        <dbReference type="Proteomes" id="UP001233271"/>
    </source>
</evidence>
<evidence type="ECO:0000256" key="1">
    <source>
        <dbReference type="ARBA" id="ARBA00004141"/>
    </source>
</evidence>
<dbReference type="KEGG" id="ccac:CcaHIS019_0100360"/>
<sequence length="1661" mass="183702">MRFEGHSSDNLGDTVMAAVIVLAATALIPLVSVVSFSLYLSSHPASPIPLVFRRRQVQLPVIADEGLAPMRDAFEIENPVVCVDGEPVRPEQFWRRQFQLKVALFATYLLPLAANIALMVLTILSSEGLEEHVRVRMLLLPTFLAPAHLATLIMTMWFFGQHETSTHWATTIHLAANMLTQFMVVGFLAIVPSTPMPTKPISVASFAVHPPVSLISTLTSVLPLLQFIPLFIVLNIRRGPQMYIPIKELLPAKIFEAIPPDHPCLNPDIPNVTDEVAVTIPEWMLFSYSAVLIERSKLNDSIDVWDLPMLQADQRALPNYIKFKAAYGKRSYRLGKWEGYNLLWTLAKVNKWLLIAQASLAAVTGVLYYSPHLLLNFFLTYLENDPSRKNPAWGWVFALGILVSNLFVYLIAGIIYSIASVNLRVRFRLQLNSILFSKTLRKKDIAAVGDDTGKSTDKDKKSKHDKAKKNDKSDEDDEGMSSKSQIMTLFTVDVDRIGDFVFHTFTLVDGPIEIVVASFFLLNLLGSSALIGLLTTLLCLPLSHFASKVVVRSQEGLMKARDQRTALMNEVLQGIRMLKFMAWERPFEARVNKIRREELAWQRRNFQIEFAFDVLWAFTPILVTIVSFIHYTVIRGERLTPAIAFTSIAVFDELRFALNALPETFIESLQGFVSCRRVERYMSLAEVNPVTDFDGGDIVLTNATFTWPTDDSASGPKSTAPTPRPAFSLAGLTLRFPKCKLSLICGRLGSGKSLLLNGLLGEADLVAGQARVPRSQPDTMSVSNGGKLILDADWLLPGMVGYVPQQAWLQNASIKENIIFSAPWNRERYDAVIIACSLTNDLEILEDGDETEIGEKGVNLSGGQKARVSLARAIYSRASTLYLDDVLSAVDAHTAHAIMENCIRGPLTAGRTVLLVSHHTALVSPSAAFIVALDNGDVKFAGTRQDFVNGGLMKELEAEDPESQPTAGEVAEEKTVEENISDAKKPTHKLLEIISGELSVTGSETGSETSTIAPTDEGTTLDASSDRLITQKAPRKLIEDEKRVRGRIAWSVWEKYFSALGGPIWWTVFIVATIVSTIVPIFERGWVSYWSDDDGKRPQHSSTFYVSGYAAITITGCFLTNLPYAVVYVGNLRASSILHAGMLKAVLFAPLRFHDTTNRGRLLNRFGKDIEGLDSKLANNFGRTIQYGLKVVCTVTVITYTGGWRFVVALCLVTVLYYNAGSVYGQASRDMRRLDSVTRSPVYSLFGETVSGVGVIRAFGASTVALAEMMKLSDTNTLCFAWMWTVNRWLSSRFNVLSSIMVGVTAMAMLMAGASASVAGFSLAFAGTIMHDLIFVIRRFVQLEQSMVALERIKEYTDVVQEAPEFVEPRPPASWPADGAIEVDNLVIRYAPNLPDVLHGISFSVAPREKIGIVGATGCGKSTLALSFFRFVEATSGKIVIDGVDIAKIGITDLRSRIMIIPQDPTILSGTLRSTLDVFDEYDDSEIYEALRRVHLIKAGEEVDRAEAAGSDEETAVARNANVFTDLSYPVTEGGDNFSSGEKQLICMARAILRRNKVLLMDEATASIDYETDELISTTIRAEFSDSTIITIAHRIHTIIDFDKVLVMHRGTIAEYASPAELLRDTKSRFYALCRATGRNEFRHLREAALAAEQRRAQETL</sequence>
<dbReference type="CDD" id="cd18596">
    <property type="entry name" value="ABC_6TM_VMR1_D1_like"/>
    <property type="match status" value="1"/>
</dbReference>
<gene>
    <name evidence="14" type="ORF">CcaverHIS019_0100360</name>
</gene>
<reference evidence="14" key="1">
    <citation type="journal article" date="2023" name="BMC Genomics">
        <title>Chromosome-level genome assemblies of Cutaneotrichosporon spp. (Trichosporonales, Basidiomycota) reveal imbalanced evolution between nucleotide sequences and chromosome synteny.</title>
        <authorList>
            <person name="Kobayashi Y."/>
            <person name="Kayamori A."/>
            <person name="Aoki K."/>
            <person name="Shiwa Y."/>
            <person name="Matsutani M."/>
            <person name="Fujita N."/>
            <person name="Sugita T."/>
            <person name="Iwasaki W."/>
            <person name="Tanaka N."/>
            <person name="Takashima M."/>
        </authorList>
    </citation>
    <scope>NUCLEOTIDE SEQUENCE</scope>
    <source>
        <strain evidence="14">HIS019</strain>
    </source>
</reference>
<dbReference type="RefSeq" id="XP_060452584.1">
    <property type="nucleotide sequence ID" value="XM_060599455.1"/>
</dbReference>
<feature type="transmembrane region" description="Helical" evidence="11">
    <location>
        <begin position="102"/>
        <end position="125"/>
    </location>
</feature>
<evidence type="ECO:0000256" key="8">
    <source>
        <dbReference type="ARBA" id="ARBA00023136"/>
    </source>
</evidence>
<dbReference type="InterPro" id="IPR036640">
    <property type="entry name" value="ABC1_TM_sf"/>
</dbReference>
<dbReference type="InterPro" id="IPR003439">
    <property type="entry name" value="ABC_transporter-like_ATP-bd"/>
</dbReference>
<organism evidence="14 15">
    <name type="scientific">Cutaneotrichosporon cavernicola</name>
    <dbReference type="NCBI Taxonomy" id="279322"/>
    <lineage>
        <taxon>Eukaryota</taxon>
        <taxon>Fungi</taxon>
        <taxon>Dikarya</taxon>
        <taxon>Basidiomycota</taxon>
        <taxon>Agaricomycotina</taxon>
        <taxon>Tremellomycetes</taxon>
        <taxon>Trichosporonales</taxon>
        <taxon>Trichosporonaceae</taxon>
        <taxon>Cutaneotrichosporon</taxon>
    </lineage>
</organism>
<dbReference type="CDD" id="cd03250">
    <property type="entry name" value="ABCC_MRP_domain1"/>
    <property type="match status" value="1"/>
</dbReference>
<dbReference type="Pfam" id="PF00005">
    <property type="entry name" value="ABC_tran"/>
    <property type="match status" value="2"/>
</dbReference>
<dbReference type="InterPro" id="IPR003593">
    <property type="entry name" value="AAA+_ATPase"/>
</dbReference>
<feature type="transmembrane region" description="Helical" evidence="11">
    <location>
        <begin position="171"/>
        <end position="191"/>
    </location>
</feature>
<feature type="transmembrane region" description="Helical" evidence="11">
    <location>
        <begin position="1064"/>
        <end position="1082"/>
    </location>
</feature>
<dbReference type="PANTHER" id="PTHR24223">
    <property type="entry name" value="ATP-BINDING CASSETTE SUB-FAMILY C"/>
    <property type="match status" value="1"/>
</dbReference>
<feature type="transmembrane region" description="Helical" evidence="11">
    <location>
        <begin position="610"/>
        <end position="631"/>
    </location>
</feature>
<feature type="region of interest" description="Disordered" evidence="10">
    <location>
        <begin position="450"/>
        <end position="480"/>
    </location>
</feature>
<keyword evidence="6" id="KW-0067">ATP-binding</keyword>
<dbReference type="InterPro" id="IPR027417">
    <property type="entry name" value="P-loop_NTPase"/>
</dbReference>
<keyword evidence="8 11" id="KW-0472">Membrane</keyword>
<feature type="transmembrane region" description="Helical" evidence="11">
    <location>
        <begin position="211"/>
        <end position="234"/>
    </location>
</feature>
<keyword evidence="9" id="KW-0325">Glycoprotein</keyword>
<keyword evidence="5" id="KW-0547">Nucleotide-binding</keyword>
<keyword evidence="4" id="KW-0677">Repeat</keyword>
<evidence type="ECO:0000259" key="12">
    <source>
        <dbReference type="PROSITE" id="PS50893"/>
    </source>
</evidence>
<dbReference type="PROSITE" id="PS00211">
    <property type="entry name" value="ABC_TRANSPORTER_1"/>
    <property type="match status" value="2"/>
</dbReference>
<dbReference type="FunFam" id="3.40.50.300:FF:001354">
    <property type="entry name" value="ATP-binding cassette (ABC) transporter, putative"/>
    <property type="match status" value="1"/>
</dbReference>
<feature type="transmembrane region" description="Helical" evidence="11">
    <location>
        <begin position="1294"/>
        <end position="1312"/>
    </location>
</feature>
<name>A0AA48IHP3_9TREE</name>
<evidence type="ECO:0000256" key="5">
    <source>
        <dbReference type="ARBA" id="ARBA00022741"/>
    </source>
</evidence>
<dbReference type="SUPFAM" id="SSF52540">
    <property type="entry name" value="P-loop containing nucleoside triphosphate hydrolases"/>
    <property type="match status" value="2"/>
</dbReference>
<feature type="domain" description="ABC transporter" evidence="12">
    <location>
        <begin position="1381"/>
        <end position="1635"/>
    </location>
</feature>
<dbReference type="FunFam" id="1.20.1560.10:FF:000013">
    <property type="entry name" value="ABC transporter C family member 2"/>
    <property type="match status" value="1"/>
</dbReference>
<feature type="region of interest" description="Disordered" evidence="10">
    <location>
        <begin position="957"/>
        <end position="982"/>
    </location>
</feature>
<feature type="transmembrane region" description="Helical" evidence="11">
    <location>
        <begin position="500"/>
        <end position="522"/>
    </location>
</feature>
<feature type="compositionally biased region" description="Basic and acidic residues" evidence="10">
    <location>
        <begin position="971"/>
        <end position="982"/>
    </location>
</feature>
<dbReference type="SUPFAM" id="SSF90123">
    <property type="entry name" value="ABC transporter transmembrane region"/>
    <property type="match status" value="2"/>
</dbReference>
<dbReference type="CDD" id="cd18604">
    <property type="entry name" value="ABC_6TM_VMR1_D2_like"/>
    <property type="match status" value="1"/>
</dbReference>
<keyword evidence="3 11" id="KW-0812">Transmembrane</keyword>
<dbReference type="PROSITE" id="PS50929">
    <property type="entry name" value="ABC_TM1F"/>
    <property type="match status" value="2"/>
</dbReference>
<dbReference type="SMART" id="SM00382">
    <property type="entry name" value="AAA"/>
    <property type="match status" value="2"/>
</dbReference>
<dbReference type="GO" id="GO:0000329">
    <property type="term" value="C:fungal-type vacuole membrane"/>
    <property type="evidence" value="ECO:0007669"/>
    <property type="project" value="TreeGrafter"/>
</dbReference>
<protein>
    <recommendedName>
        <fullName evidence="16">ATP-binding cassette transporter</fullName>
    </recommendedName>
</protein>
<feature type="transmembrane region" description="Helical" evidence="11">
    <location>
        <begin position="15"/>
        <end position="40"/>
    </location>
</feature>
<dbReference type="InterPro" id="IPR011527">
    <property type="entry name" value="ABC1_TM_dom"/>
</dbReference>
<feature type="transmembrane region" description="Helical" evidence="11">
    <location>
        <begin position="1103"/>
        <end position="1126"/>
    </location>
</feature>
<dbReference type="Proteomes" id="UP001233271">
    <property type="component" value="Chromosome 1"/>
</dbReference>
<evidence type="ECO:0000256" key="2">
    <source>
        <dbReference type="ARBA" id="ARBA00022448"/>
    </source>
</evidence>
<dbReference type="InterPro" id="IPR017871">
    <property type="entry name" value="ABC_transporter-like_CS"/>
</dbReference>
<evidence type="ECO:0000256" key="11">
    <source>
        <dbReference type="SAM" id="Phobius"/>
    </source>
</evidence>
<feature type="transmembrane region" description="Helical" evidence="11">
    <location>
        <begin position="137"/>
        <end position="159"/>
    </location>
</feature>
<dbReference type="Gene3D" id="3.40.50.300">
    <property type="entry name" value="P-loop containing nucleotide triphosphate hydrolases"/>
    <property type="match status" value="2"/>
</dbReference>
<dbReference type="GO" id="GO:0016887">
    <property type="term" value="F:ATP hydrolysis activity"/>
    <property type="evidence" value="ECO:0007669"/>
    <property type="project" value="InterPro"/>
</dbReference>
<dbReference type="Pfam" id="PF00664">
    <property type="entry name" value="ABC_membrane"/>
    <property type="match status" value="2"/>
</dbReference>
<feature type="domain" description="ABC transmembrane type-1" evidence="13">
    <location>
        <begin position="1070"/>
        <end position="1345"/>
    </location>
</feature>
<dbReference type="Gene3D" id="1.20.1560.10">
    <property type="entry name" value="ABC transporter type 1, transmembrane domain"/>
    <property type="match status" value="2"/>
</dbReference>
<evidence type="ECO:0000256" key="4">
    <source>
        <dbReference type="ARBA" id="ARBA00022737"/>
    </source>
</evidence>
<dbReference type="GeneID" id="85491189"/>
<dbReference type="PROSITE" id="PS50893">
    <property type="entry name" value="ABC_TRANSPORTER_2"/>
    <property type="match status" value="2"/>
</dbReference>
<dbReference type="GO" id="GO:0005524">
    <property type="term" value="F:ATP binding"/>
    <property type="evidence" value="ECO:0007669"/>
    <property type="project" value="UniProtKB-KW"/>
</dbReference>
<comment type="subcellular location">
    <subcellularLocation>
        <location evidence="1">Membrane</location>
        <topology evidence="1">Multi-pass membrane protein</topology>
    </subcellularLocation>
</comment>
<feature type="transmembrane region" description="Helical" evidence="11">
    <location>
        <begin position="528"/>
        <end position="551"/>
    </location>
</feature>
<dbReference type="EMBL" id="AP028212">
    <property type="protein sequence ID" value="BEI87318.1"/>
    <property type="molecule type" value="Genomic_DNA"/>
</dbReference>
<dbReference type="GO" id="GO:0140359">
    <property type="term" value="F:ABC-type transporter activity"/>
    <property type="evidence" value="ECO:0007669"/>
    <property type="project" value="InterPro"/>
</dbReference>
<proteinExistence type="predicted"/>
<evidence type="ECO:0000313" key="14">
    <source>
        <dbReference type="EMBL" id="BEI87318.1"/>
    </source>
</evidence>
<evidence type="ECO:0000256" key="7">
    <source>
        <dbReference type="ARBA" id="ARBA00022989"/>
    </source>
</evidence>
<keyword evidence="7 11" id="KW-1133">Transmembrane helix</keyword>
<dbReference type="PANTHER" id="PTHR24223:SF353">
    <property type="entry name" value="ABC TRANSPORTER ATP-BINDING PROTEIN_PERMEASE VMR1-RELATED"/>
    <property type="match status" value="1"/>
</dbReference>
<feature type="region of interest" description="Disordered" evidence="10">
    <location>
        <begin position="1001"/>
        <end position="1024"/>
    </location>
</feature>
<feature type="transmembrane region" description="Helical" evidence="11">
    <location>
        <begin position="392"/>
        <end position="419"/>
    </location>
</feature>
<keyword evidence="15" id="KW-1185">Reference proteome</keyword>
<feature type="transmembrane region" description="Helical" evidence="11">
    <location>
        <begin position="352"/>
        <end position="372"/>
    </location>
</feature>
<feature type="compositionally biased region" description="Low complexity" evidence="10">
    <location>
        <begin position="1001"/>
        <end position="1011"/>
    </location>
</feature>
<evidence type="ECO:0000256" key="6">
    <source>
        <dbReference type="ARBA" id="ARBA00022840"/>
    </source>
</evidence>
<keyword evidence="2" id="KW-0813">Transport</keyword>
<feature type="compositionally biased region" description="Basic and acidic residues" evidence="10">
    <location>
        <begin position="451"/>
        <end position="472"/>
    </location>
</feature>
<dbReference type="FunFam" id="3.40.50.300:FF:000825">
    <property type="entry name" value="ABC bile acid transporter"/>
    <property type="match status" value="1"/>
</dbReference>
<evidence type="ECO:0008006" key="16">
    <source>
        <dbReference type="Google" id="ProtNLM"/>
    </source>
</evidence>
<evidence type="ECO:0000259" key="13">
    <source>
        <dbReference type="PROSITE" id="PS50929"/>
    </source>
</evidence>
<feature type="domain" description="ABC transmembrane type-1" evidence="13">
    <location>
        <begin position="360"/>
        <end position="670"/>
    </location>
</feature>
<feature type="transmembrane region" description="Helical" evidence="11">
    <location>
        <begin position="1204"/>
        <end position="1224"/>
    </location>
</feature>
<accession>A0AA48IHP3</accession>
<evidence type="ECO:0000256" key="10">
    <source>
        <dbReference type="SAM" id="MobiDB-lite"/>
    </source>
</evidence>